<proteinExistence type="predicted"/>
<organism evidence="2 3">
    <name type="scientific">Willisornis vidua</name>
    <name type="common">Xingu scale-backed antbird</name>
    <dbReference type="NCBI Taxonomy" id="1566151"/>
    <lineage>
        <taxon>Eukaryota</taxon>
        <taxon>Metazoa</taxon>
        <taxon>Chordata</taxon>
        <taxon>Craniata</taxon>
        <taxon>Vertebrata</taxon>
        <taxon>Euteleostomi</taxon>
        <taxon>Archelosauria</taxon>
        <taxon>Archosauria</taxon>
        <taxon>Dinosauria</taxon>
        <taxon>Saurischia</taxon>
        <taxon>Theropoda</taxon>
        <taxon>Coelurosauria</taxon>
        <taxon>Aves</taxon>
        <taxon>Neognathae</taxon>
        <taxon>Neoaves</taxon>
        <taxon>Telluraves</taxon>
        <taxon>Australaves</taxon>
        <taxon>Passeriformes</taxon>
        <taxon>Thamnophilidae</taxon>
        <taxon>Willisornis</taxon>
    </lineage>
</organism>
<accession>A0ABQ9CX95</accession>
<sequence>MHSIPLILDNRASGKGKSLCCYMKEKLQPYIPNDKRVTQKGAGSRTDCTTSEHPLLHNGTPGGKKILKKRTPEPKLEQFSLGLEEEILTQTPLPQALPIPSIPWPCAMSGSDPALLCPSHSIHTA</sequence>
<name>A0ABQ9CX95_9PASS</name>
<feature type="region of interest" description="Disordered" evidence="1">
    <location>
        <begin position="34"/>
        <end position="67"/>
    </location>
</feature>
<protein>
    <submittedName>
        <fullName evidence="2">Uncharacterized protein</fullName>
    </submittedName>
</protein>
<evidence type="ECO:0000313" key="3">
    <source>
        <dbReference type="Proteomes" id="UP001145742"/>
    </source>
</evidence>
<reference evidence="2" key="1">
    <citation type="submission" date="2019-10" db="EMBL/GenBank/DDBJ databases">
        <authorList>
            <person name="Soares A.E.R."/>
            <person name="Aleixo A."/>
            <person name="Schneider P."/>
            <person name="Miyaki C.Y."/>
            <person name="Schneider M.P."/>
            <person name="Mello C."/>
            <person name="Vasconcelos A.T.R."/>
        </authorList>
    </citation>
    <scope>NUCLEOTIDE SEQUENCE</scope>
    <source>
        <tissue evidence="2">Muscle</tissue>
    </source>
</reference>
<dbReference type="Proteomes" id="UP001145742">
    <property type="component" value="Unassembled WGS sequence"/>
</dbReference>
<evidence type="ECO:0000313" key="2">
    <source>
        <dbReference type="EMBL" id="KAJ7411033.1"/>
    </source>
</evidence>
<gene>
    <name evidence="2" type="ORF">WISP_104699</name>
</gene>
<comment type="caution">
    <text evidence="2">The sequence shown here is derived from an EMBL/GenBank/DDBJ whole genome shotgun (WGS) entry which is preliminary data.</text>
</comment>
<evidence type="ECO:0000256" key="1">
    <source>
        <dbReference type="SAM" id="MobiDB-lite"/>
    </source>
</evidence>
<keyword evidence="3" id="KW-1185">Reference proteome</keyword>
<dbReference type="EMBL" id="WHWB01034364">
    <property type="protein sequence ID" value="KAJ7411033.1"/>
    <property type="molecule type" value="Genomic_DNA"/>
</dbReference>